<evidence type="ECO:0000256" key="3">
    <source>
        <dbReference type="PIRSR" id="PIRSR617939-2"/>
    </source>
</evidence>
<sequence length="148" mass="16260">MHLYFAYGSNMLRARLEQRVGSVHVLGWAVLAGYAHSFSKLGADGTGKGNIRALAAGEVHGVLYRLAPAQLTRLETFEGGYRQVKLRVRQDTLDHDAVSFEAIEPREALVPTASYLDYYELGMAEHALPVHYRAAVLGAFRDAPADDS</sequence>
<feature type="active site" description="Proton acceptor" evidence="2">
    <location>
        <position position="78"/>
    </location>
</feature>
<keyword evidence="1" id="KW-0456">Lyase</keyword>
<keyword evidence="6" id="KW-1185">Reference proteome</keyword>
<gene>
    <name evidence="5" type="ordered locus">Hoch_4490</name>
</gene>
<dbReference type="STRING" id="502025.Hoch_4490"/>
<organism evidence="5 6">
    <name type="scientific">Haliangium ochraceum (strain DSM 14365 / JCM 11303 / SMP-2)</name>
    <dbReference type="NCBI Taxonomy" id="502025"/>
    <lineage>
        <taxon>Bacteria</taxon>
        <taxon>Pseudomonadati</taxon>
        <taxon>Myxococcota</taxon>
        <taxon>Polyangia</taxon>
        <taxon>Haliangiales</taxon>
        <taxon>Kofleriaceae</taxon>
        <taxon>Haliangium</taxon>
    </lineage>
</organism>
<evidence type="ECO:0000259" key="4">
    <source>
        <dbReference type="Pfam" id="PF06094"/>
    </source>
</evidence>
<dbReference type="RefSeq" id="WP_012829581.1">
    <property type="nucleotide sequence ID" value="NC_013440.1"/>
</dbReference>
<dbReference type="Gene3D" id="3.10.490.10">
    <property type="entry name" value="Gamma-glutamyl cyclotransferase-like"/>
    <property type="match status" value="1"/>
</dbReference>
<dbReference type="OrthoDB" id="5401862at2"/>
<dbReference type="CDD" id="cd06661">
    <property type="entry name" value="GGCT_like"/>
    <property type="match status" value="1"/>
</dbReference>
<name>D0LNS8_HALO1</name>
<feature type="domain" description="Gamma-glutamylcyclotransferase AIG2-like" evidence="4">
    <location>
        <begin position="4"/>
        <end position="90"/>
    </location>
</feature>
<dbReference type="PANTHER" id="PTHR12935:SF0">
    <property type="entry name" value="GAMMA-GLUTAMYLCYCLOTRANSFERASE"/>
    <property type="match status" value="1"/>
</dbReference>
<dbReference type="InterPro" id="IPR009288">
    <property type="entry name" value="AIG2-like_dom"/>
</dbReference>
<feature type="binding site" evidence="3">
    <location>
        <begin position="4"/>
        <end position="9"/>
    </location>
    <ligand>
        <name>substrate</name>
    </ligand>
</feature>
<evidence type="ECO:0000256" key="2">
    <source>
        <dbReference type="PIRSR" id="PIRSR617939-1"/>
    </source>
</evidence>
<dbReference type="InterPro" id="IPR017939">
    <property type="entry name" value="G-Glutamylcylcotransferase"/>
</dbReference>
<proteinExistence type="predicted"/>
<dbReference type="PANTHER" id="PTHR12935">
    <property type="entry name" value="GAMMA-GLUTAMYLCYCLOTRANSFERASE"/>
    <property type="match status" value="1"/>
</dbReference>
<dbReference type="KEGG" id="hoh:Hoch_4490"/>
<protein>
    <submittedName>
        <fullName evidence="5">AIG2 family protein</fullName>
    </submittedName>
</protein>
<evidence type="ECO:0000313" key="6">
    <source>
        <dbReference type="Proteomes" id="UP000001880"/>
    </source>
</evidence>
<dbReference type="Proteomes" id="UP000001880">
    <property type="component" value="Chromosome"/>
</dbReference>
<dbReference type="InterPro" id="IPR036568">
    <property type="entry name" value="GGCT-like_sf"/>
</dbReference>
<accession>D0LNS8</accession>
<evidence type="ECO:0000313" key="5">
    <source>
        <dbReference type="EMBL" id="ACY16983.1"/>
    </source>
</evidence>
<dbReference type="HOGENOM" id="CLU_048475_6_1_7"/>
<dbReference type="SUPFAM" id="SSF110857">
    <property type="entry name" value="Gamma-glutamyl cyclotransferase-like"/>
    <property type="match status" value="1"/>
</dbReference>
<dbReference type="GO" id="GO:0003839">
    <property type="term" value="F:gamma-glutamylcyclotransferase activity"/>
    <property type="evidence" value="ECO:0007669"/>
    <property type="project" value="InterPro"/>
</dbReference>
<evidence type="ECO:0000256" key="1">
    <source>
        <dbReference type="ARBA" id="ARBA00023239"/>
    </source>
</evidence>
<dbReference type="Pfam" id="PF06094">
    <property type="entry name" value="GGACT"/>
    <property type="match status" value="1"/>
</dbReference>
<dbReference type="InterPro" id="IPR013024">
    <property type="entry name" value="GGCT-like"/>
</dbReference>
<dbReference type="eggNOG" id="COG3703">
    <property type="taxonomic scope" value="Bacteria"/>
</dbReference>
<dbReference type="EMBL" id="CP001804">
    <property type="protein sequence ID" value="ACY16983.1"/>
    <property type="molecule type" value="Genomic_DNA"/>
</dbReference>
<dbReference type="AlphaFoldDB" id="D0LNS8"/>
<reference evidence="5 6" key="1">
    <citation type="journal article" date="2010" name="Stand. Genomic Sci.">
        <title>Complete genome sequence of Haliangium ochraceum type strain (SMP-2).</title>
        <authorList>
            <consortium name="US DOE Joint Genome Institute (JGI-PGF)"/>
            <person name="Ivanova N."/>
            <person name="Daum C."/>
            <person name="Lang E."/>
            <person name="Abt B."/>
            <person name="Kopitz M."/>
            <person name="Saunders E."/>
            <person name="Lapidus A."/>
            <person name="Lucas S."/>
            <person name="Glavina Del Rio T."/>
            <person name="Nolan M."/>
            <person name="Tice H."/>
            <person name="Copeland A."/>
            <person name="Cheng J.F."/>
            <person name="Chen F."/>
            <person name="Bruce D."/>
            <person name="Goodwin L."/>
            <person name="Pitluck S."/>
            <person name="Mavromatis K."/>
            <person name="Pati A."/>
            <person name="Mikhailova N."/>
            <person name="Chen A."/>
            <person name="Palaniappan K."/>
            <person name="Land M."/>
            <person name="Hauser L."/>
            <person name="Chang Y.J."/>
            <person name="Jeffries C.D."/>
            <person name="Detter J.C."/>
            <person name="Brettin T."/>
            <person name="Rohde M."/>
            <person name="Goker M."/>
            <person name="Bristow J."/>
            <person name="Markowitz V."/>
            <person name="Eisen J.A."/>
            <person name="Hugenholtz P."/>
            <person name="Kyrpides N.C."/>
            <person name="Klenk H.P."/>
        </authorList>
    </citation>
    <scope>NUCLEOTIDE SEQUENCE [LARGE SCALE GENOMIC DNA]</scope>
    <source>
        <strain evidence="6">DSM 14365 / CIP 107738 / JCM 11303 / AJ 13395 / SMP-2</strain>
    </source>
</reference>